<keyword evidence="10" id="KW-0449">Lipoprotein</keyword>
<dbReference type="Proteomes" id="UP000636793">
    <property type="component" value="Unassembled WGS sequence"/>
</dbReference>
<reference evidence="10" key="1">
    <citation type="journal article" date="2014" name="Int. J. Syst. Evol. Microbiol.">
        <title>Complete genome sequence of Corynebacterium casei LMG S-19264T (=DSM 44701T), isolated from a smear-ripened cheese.</title>
        <authorList>
            <consortium name="US DOE Joint Genome Institute (JGI-PGF)"/>
            <person name="Walter F."/>
            <person name="Albersmeier A."/>
            <person name="Kalinowski J."/>
            <person name="Ruckert C."/>
        </authorList>
    </citation>
    <scope>NUCLEOTIDE SEQUENCE</scope>
    <source>
        <strain evidence="10">CGMCC 1.15085</strain>
    </source>
</reference>
<dbReference type="CDD" id="cd13553">
    <property type="entry name" value="PBP2_NrtA_CpmA_like"/>
    <property type="match status" value="1"/>
</dbReference>
<comment type="subcellular location">
    <subcellularLocation>
        <location evidence="2">Cell inner membrane</location>
    </subcellularLocation>
    <subcellularLocation>
        <location evidence="1">Periplasm</location>
    </subcellularLocation>
</comment>
<evidence type="ECO:0000256" key="8">
    <source>
        <dbReference type="ARBA" id="ARBA00023136"/>
    </source>
</evidence>
<sequence>MKSSRKVGVLTVPVIAALAIASLSGCSRRADAADKSAPATSGAGTAASQLRLGYFPNVTHAVPVLGVADGEFAKELGKTKLTTQTFNAGPAATEALLGGSVDAVYLGPNPAINAFAKTGGKDVRIVAGGASGGAALVVKPGIHSVSQLAGKTIASPQLANTQDVALKYFLKQEGFTVNKSGAKNVSVVAQDNSQSLQLFRQGRIDGAWLPEPWATRLVKQGGGKVLVDEKSRWPKGRFVTTNLLVSTKFLAEHPQTVRALVAGQIKTVQRIKQDPSGSAKQLDAALTKLNGKALPAGVTAAALKNLTPGWNPYAASLQGTAEHAESVGLLKKTDLKGIYDLSILNSVLKSQDLQTVSDAGLGQESK</sequence>
<keyword evidence="6" id="KW-0997">Cell inner membrane</keyword>
<dbReference type="InterPro" id="IPR044527">
    <property type="entry name" value="NrtA/CpmA_ABC-bd_dom"/>
</dbReference>
<keyword evidence="4" id="KW-0813">Transport</keyword>
<evidence type="ECO:0000256" key="3">
    <source>
        <dbReference type="ARBA" id="ARBA00010742"/>
    </source>
</evidence>
<keyword evidence="5" id="KW-1003">Cell membrane</keyword>
<dbReference type="GO" id="GO:0042626">
    <property type="term" value="F:ATPase-coupled transmembrane transporter activity"/>
    <property type="evidence" value="ECO:0007669"/>
    <property type="project" value="InterPro"/>
</dbReference>
<reference evidence="10" key="2">
    <citation type="submission" date="2020-09" db="EMBL/GenBank/DDBJ databases">
        <authorList>
            <person name="Sun Q."/>
            <person name="Zhou Y."/>
        </authorList>
    </citation>
    <scope>NUCLEOTIDE SEQUENCE</scope>
    <source>
        <strain evidence="10">CGMCC 1.15085</strain>
    </source>
</reference>
<dbReference type="AlphaFoldDB" id="A0A916WYW1"/>
<evidence type="ECO:0000256" key="9">
    <source>
        <dbReference type="SAM" id="SignalP"/>
    </source>
</evidence>
<dbReference type="InterPro" id="IPR010067">
    <property type="entry name" value="ABC_SsuA_sub-bd"/>
</dbReference>
<comment type="caution">
    <text evidence="10">The sequence shown here is derived from an EMBL/GenBank/DDBJ whole genome shotgun (WGS) entry which is preliminary data.</text>
</comment>
<comment type="similarity">
    <text evidence="3">Belongs to the bacterial solute-binding protein SsuA/TauA family.</text>
</comment>
<dbReference type="Gene3D" id="3.40.190.10">
    <property type="entry name" value="Periplasmic binding protein-like II"/>
    <property type="match status" value="2"/>
</dbReference>
<dbReference type="PANTHER" id="PTHR30024:SF47">
    <property type="entry name" value="TAURINE-BINDING PERIPLASMIC PROTEIN"/>
    <property type="match status" value="1"/>
</dbReference>
<evidence type="ECO:0000256" key="4">
    <source>
        <dbReference type="ARBA" id="ARBA00022448"/>
    </source>
</evidence>
<evidence type="ECO:0000256" key="2">
    <source>
        <dbReference type="ARBA" id="ARBA00004533"/>
    </source>
</evidence>
<gene>
    <name evidence="10" type="ORF">GCM10011492_33870</name>
</gene>
<dbReference type="GO" id="GO:0005886">
    <property type="term" value="C:plasma membrane"/>
    <property type="evidence" value="ECO:0007669"/>
    <property type="project" value="UniProtKB-SubCell"/>
</dbReference>
<name>A0A916WYW1_9MICO</name>
<keyword evidence="11" id="KW-1185">Reference proteome</keyword>
<keyword evidence="8" id="KW-0472">Membrane</keyword>
<proteinExistence type="inferred from homology"/>
<evidence type="ECO:0000256" key="7">
    <source>
        <dbReference type="ARBA" id="ARBA00022729"/>
    </source>
</evidence>
<dbReference type="NCBIfam" id="TIGR01728">
    <property type="entry name" value="SsuA_fam"/>
    <property type="match status" value="1"/>
</dbReference>
<organism evidence="10 11">
    <name type="scientific">Flexivirga endophytica</name>
    <dbReference type="NCBI Taxonomy" id="1849103"/>
    <lineage>
        <taxon>Bacteria</taxon>
        <taxon>Bacillati</taxon>
        <taxon>Actinomycetota</taxon>
        <taxon>Actinomycetes</taxon>
        <taxon>Micrococcales</taxon>
        <taxon>Dermacoccaceae</taxon>
        <taxon>Flexivirga</taxon>
    </lineage>
</organism>
<dbReference type="PROSITE" id="PS51257">
    <property type="entry name" value="PROKAR_LIPOPROTEIN"/>
    <property type="match status" value="1"/>
</dbReference>
<evidence type="ECO:0000313" key="10">
    <source>
        <dbReference type="EMBL" id="GGB40290.1"/>
    </source>
</evidence>
<evidence type="ECO:0000256" key="5">
    <source>
        <dbReference type="ARBA" id="ARBA00022475"/>
    </source>
</evidence>
<feature type="signal peptide" evidence="9">
    <location>
        <begin position="1"/>
        <end position="32"/>
    </location>
</feature>
<feature type="chain" id="PRO_5037723968" evidence="9">
    <location>
        <begin position="33"/>
        <end position="366"/>
    </location>
</feature>
<accession>A0A916WYW1</accession>
<evidence type="ECO:0000256" key="1">
    <source>
        <dbReference type="ARBA" id="ARBA00004418"/>
    </source>
</evidence>
<dbReference type="PANTHER" id="PTHR30024">
    <property type="entry name" value="ALIPHATIC SULFONATES-BINDING PROTEIN-RELATED"/>
    <property type="match status" value="1"/>
</dbReference>
<keyword evidence="7 9" id="KW-0732">Signal</keyword>
<dbReference type="RefSeq" id="WP_188838202.1">
    <property type="nucleotide sequence ID" value="NZ_BMHI01000005.1"/>
</dbReference>
<dbReference type="Pfam" id="PF13379">
    <property type="entry name" value="NMT1_2"/>
    <property type="match status" value="1"/>
</dbReference>
<protein>
    <submittedName>
        <fullName evidence="10">Lipoprotein</fullName>
    </submittedName>
</protein>
<evidence type="ECO:0000313" key="11">
    <source>
        <dbReference type="Proteomes" id="UP000636793"/>
    </source>
</evidence>
<dbReference type="SUPFAM" id="SSF53850">
    <property type="entry name" value="Periplasmic binding protein-like II"/>
    <property type="match status" value="1"/>
</dbReference>
<evidence type="ECO:0000256" key="6">
    <source>
        <dbReference type="ARBA" id="ARBA00022519"/>
    </source>
</evidence>
<dbReference type="EMBL" id="BMHI01000005">
    <property type="protein sequence ID" value="GGB40290.1"/>
    <property type="molecule type" value="Genomic_DNA"/>
</dbReference>
<dbReference type="GO" id="GO:0042597">
    <property type="term" value="C:periplasmic space"/>
    <property type="evidence" value="ECO:0007669"/>
    <property type="project" value="UniProtKB-SubCell"/>
</dbReference>